<dbReference type="Gene3D" id="3.40.50.720">
    <property type="entry name" value="NAD(P)-binding Rossmann-like Domain"/>
    <property type="match status" value="2"/>
</dbReference>
<evidence type="ECO:0000256" key="1">
    <source>
        <dbReference type="ARBA" id="ARBA00007430"/>
    </source>
</evidence>
<feature type="transmembrane region" description="Helical" evidence="2">
    <location>
        <begin position="56"/>
        <end position="80"/>
    </location>
</feature>
<dbReference type="RefSeq" id="WP_013461271.1">
    <property type="nucleotide sequence ID" value="NC_014762.1"/>
</dbReference>
<keyword evidence="5" id="KW-1185">Reference proteome</keyword>
<dbReference type="EMBL" id="CP002355">
    <property type="protein sequence ID" value="ADR35074.1"/>
    <property type="molecule type" value="Genomic_DNA"/>
</dbReference>
<gene>
    <name evidence="4" type="ordered locus">Sulku_2414</name>
</gene>
<feature type="transmembrane region" description="Helical" evidence="2">
    <location>
        <begin position="92"/>
        <end position="115"/>
    </location>
</feature>
<dbReference type="PANTHER" id="PTHR43318">
    <property type="entry name" value="UDP-N-ACETYLGLUCOSAMINE 4,6-DEHYDRATASE"/>
    <property type="match status" value="1"/>
</dbReference>
<dbReference type="HOGENOM" id="CLU_013560_5_2_7"/>
<feature type="transmembrane region" description="Helical" evidence="2">
    <location>
        <begin position="21"/>
        <end position="40"/>
    </location>
</feature>
<dbReference type="InterPro" id="IPR036291">
    <property type="entry name" value="NAD(P)-bd_dom_sf"/>
</dbReference>
<proteinExistence type="inferred from homology"/>
<dbReference type="eggNOG" id="COG1086">
    <property type="taxonomic scope" value="Bacteria"/>
</dbReference>
<keyword evidence="2" id="KW-0472">Membrane</keyword>
<dbReference type="Pfam" id="PF02719">
    <property type="entry name" value="Polysacc_synt_2"/>
    <property type="match status" value="1"/>
</dbReference>
<name>E4TYC9_SULKY</name>
<accession>E4TYC9</accession>
<evidence type="ECO:0000256" key="2">
    <source>
        <dbReference type="SAM" id="Phobius"/>
    </source>
</evidence>
<evidence type="ECO:0000313" key="4">
    <source>
        <dbReference type="EMBL" id="ADR35074.1"/>
    </source>
</evidence>
<sequence length="601" mass="66968">MQSAQKKVQSGLLTPSFAKRFIFFLSADFILFFVSLHFAYSLRFDFAIPPEHMSKFYIVFFTLVLLKWGSFYIFGIYRMTWRFFGLHDAKQLVYAHILAFIAFFVLYMLNTALFLPMPRSVIGIDMILSFLLIGALRLSKRLSIESAKGDAHKPALIIGISPNTANLIKSMMESSNEYYPVGIITVQEKNHNMIGSTIQHLKISGSDEIVSLVESKQIEAAVIDGSLPSEILRHSYQLLTDAGVQDIKRSALLSDGKEAITSLSVEELLARHPKDLDTQTIETFIQNKCVLITGAGGSIGSEIALQCHRFGAKNLILIDHSEYNLYQIGEKLSSAKLHLCNIIDHETLDKIIDNTRPDIVIHAAAYKHVPLCEANIQTAIMNNVIGSRNVIDSAIKHEVPKIVIISTDKAVRPTNVMGTTKRIVELYAQNVDPKNSEIVAVRFGNVLGSSGSVIPKFKSQIEAGGPLTLTHPDITRYFMLISEACQLVLQAAAIARGGELFILDMGESVKIADLAQTMIRLYASMPIEIVYTGLRPGEKLYEELLIDESEQKTAFESIMIARSTFYDINRLNDDIEMLTTSSDPRSALQRIVPEYKDPAPL</sequence>
<dbReference type="PANTHER" id="PTHR43318:SF1">
    <property type="entry name" value="POLYSACCHARIDE BIOSYNTHESIS PROTEIN EPSC-RELATED"/>
    <property type="match status" value="1"/>
</dbReference>
<reference evidence="4 5" key="1">
    <citation type="journal article" date="2012" name="Stand. Genomic Sci.">
        <title>Complete genome sequence of the sulfur compounds oxidizing chemolithoautotroph Sulfuricurvum kujiense type strain (YK-1(T)).</title>
        <authorList>
            <person name="Han C."/>
            <person name="Kotsyurbenko O."/>
            <person name="Chertkov O."/>
            <person name="Held B."/>
            <person name="Lapidus A."/>
            <person name="Nolan M."/>
            <person name="Lucas S."/>
            <person name="Hammon N."/>
            <person name="Deshpande S."/>
            <person name="Cheng J.F."/>
            <person name="Tapia R."/>
            <person name="Goodwin L.A."/>
            <person name="Pitluck S."/>
            <person name="Liolios K."/>
            <person name="Pagani I."/>
            <person name="Ivanova N."/>
            <person name="Mavromatis K."/>
            <person name="Mikhailova N."/>
            <person name="Pati A."/>
            <person name="Chen A."/>
            <person name="Palaniappan K."/>
            <person name="Land M."/>
            <person name="Hauser L."/>
            <person name="Chang Y.J."/>
            <person name="Jeffries C.D."/>
            <person name="Brambilla E.M."/>
            <person name="Rohde M."/>
            <person name="Spring S."/>
            <person name="Sikorski J."/>
            <person name="Goker M."/>
            <person name="Woyke T."/>
            <person name="Bristow J."/>
            <person name="Eisen J.A."/>
            <person name="Markowitz V."/>
            <person name="Hugenholtz P."/>
            <person name="Kyrpides N.C."/>
            <person name="Klenk H.P."/>
            <person name="Detter J.C."/>
        </authorList>
    </citation>
    <scope>NUCLEOTIDE SEQUENCE [LARGE SCALE GENOMIC DNA]</scope>
    <source>
        <strain evidence="5">ATCC BAA-921 / DSM 16994 / JCM 11577 / YK-1</strain>
    </source>
</reference>
<comment type="similarity">
    <text evidence="1">Belongs to the polysaccharide synthase family.</text>
</comment>
<keyword evidence="2" id="KW-1133">Transmembrane helix</keyword>
<dbReference type="CDD" id="cd05237">
    <property type="entry name" value="UDP_invert_4-6DH_SDR_e"/>
    <property type="match status" value="1"/>
</dbReference>
<feature type="domain" description="Polysaccharide biosynthesis protein CapD-like" evidence="3">
    <location>
        <begin position="290"/>
        <end position="562"/>
    </location>
</feature>
<evidence type="ECO:0000313" key="5">
    <source>
        <dbReference type="Proteomes" id="UP000008721"/>
    </source>
</evidence>
<dbReference type="STRING" id="709032.Sulku_2414"/>
<organism evidence="4 5">
    <name type="scientific">Sulfuricurvum kujiense (strain ATCC BAA-921 / DSM 16994 / JCM 11577 / YK-1)</name>
    <dbReference type="NCBI Taxonomy" id="709032"/>
    <lineage>
        <taxon>Bacteria</taxon>
        <taxon>Pseudomonadati</taxon>
        <taxon>Campylobacterota</taxon>
        <taxon>Epsilonproteobacteria</taxon>
        <taxon>Campylobacterales</taxon>
        <taxon>Sulfurimonadaceae</taxon>
        <taxon>Sulfuricurvum</taxon>
    </lineage>
</organism>
<dbReference type="Proteomes" id="UP000008721">
    <property type="component" value="Chromosome"/>
</dbReference>
<keyword evidence="2" id="KW-0812">Transmembrane</keyword>
<dbReference type="InterPro" id="IPR051203">
    <property type="entry name" value="Polysaccharide_Synthase-Rel"/>
</dbReference>
<evidence type="ECO:0000259" key="3">
    <source>
        <dbReference type="Pfam" id="PF02719"/>
    </source>
</evidence>
<dbReference type="SUPFAM" id="SSF51735">
    <property type="entry name" value="NAD(P)-binding Rossmann-fold domains"/>
    <property type="match status" value="1"/>
</dbReference>
<dbReference type="AlphaFoldDB" id="E4TYC9"/>
<dbReference type="InterPro" id="IPR003869">
    <property type="entry name" value="Polysac_CapD-like"/>
</dbReference>
<protein>
    <submittedName>
        <fullName evidence="4">Polysaccharide biosynthesis protein CapD</fullName>
    </submittedName>
</protein>
<dbReference type="KEGG" id="sku:Sulku_2414"/>